<reference evidence="1 2" key="1">
    <citation type="submission" date="2021-06" db="EMBL/GenBank/DDBJ databases">
        <title>Genome-based taxonomic framework of Microbacterium strains isolated from marine environment, the description of four new species and reclassification of four preexisting species.</title>
        <authorList>
            <person name="Lee S.D."/>
            <person name="Kim S.-M."/>
            <person name="Byeon Y.-S."/>
            <person name="Yang H.L."/>
            <person name="Kim I.S."/>
        </authorList>
    </citation>
    <scope>NUCLEOTIDE SEQUENCE [LARGE SCALE GENOMIC DNA]</scope>
    <source>
        <strain evidence="1 2">KSW4-10</strain>
    </source>
</reference>
<proteinExistence type="predicted"/>
<evidence type="ECO:0000313" key="1">
    <source>
        <dbReference type="EMBL" id="UPL16986.1"/>
    </source>
</evidence>
<accession>A0ABY4IYU3</accession>
<sequence>MRASSTTARPDSHRTVAAFEQYVTAERAIPGCAVFFLESAVHLDEVRALAERDDVIFVPAGSLPKVDPRVVPFAGALHSPGDEMSFGGRHAFQLQDYLAGRFRFRGGLTVVRQGSAEGLAAFLRDADTARATGIFAERLLDGALLLDSAASFTRAYPVPDSLVRVHVTADGEYRDGPDGLLLGRVGDGRADIEAVATENAGRGRAFARIVDPRVLEADLDDRPWIELYVSLVTASRRDRV</sequence>
<dbReference type="Proteomes" id="UP000830631">
    <property type="component" value="Chromosome"/>
</dbReference>
<keyword evidence="2" id="KW-1185">Reference proteome</keyword>
<dbReference type="EMBL" id="CP078078">
    <property type="protein sequence ID" value="UPL16986.1"/>
    <property type="molecule type" value="Genomic_DNA"/>
</dbReference>
<organism evidence="1 2">
    <name type="scientific">Microbacterium aurugineum</name>
    <dbReference type="NCBI Taxonomy" id="2851642"/>
    <lineage>
        <taxon>Bacteria</taxon>
        <taxon>Bacillati</taxon>
        <taxon>Actinomycetota</taxon>
        <taxon>Actinomycetes</taxon>
        <taxon>Micrococcales</taxon>
        <taxon>Microbacteriaceae</taxon>
        <taxon>Microbacterium</taxon>
    </lineage>
</organism>
<evidence type="ECO:0008006" key="3">
    <source>
        <dbReference type="Google" id="ProtNLM"/>
    </source>
</evidence>
<dbReference type="RefSeq" id="WP_261812214.1">
    <property type="nucleotide sequence ID" value="NZ_CP078078.1"/>
</dbReference>
<evidence type="ECO:0000313" key="2">
    <source>
        <dbReference type="Proteomes" id="UP000830631"/>
    </source>
</evidence>
<gene>
    <name evidence="1" type="ORF">KV397_04005</name>
</gene>
<protein>
    <recommendedName>
        <fullName evidence="3">FIST domain-containing protein</fullName>
    </recommendedName>
</protein>
<name>A0ABY4IYU3_9MICO</name>